<evidence type="ECO:0000256" key="15">
    <source>
        <dbReference type="SAM" id="SignalP"/>
    </source>
</evidence>
<dbReference type="InterPro" id="IPR010917">
    <property type="entry name" value="TonB_rcpt_CS"/>
</dbReference>
<feature type="domain" description="TonB-dependent receptor-like beta-barrel" evidence="16">
    <location>
        <begin position="315"/>
        <end position="703"/>
    </location>
</feature>
<dbReference type="Gene3D" id="2.40.170.20">
    <property type="entry name" value="TonB-dependent receptor, beta-barrel domain"/>
    <property type="match status" value="1"/>
</dbReference>
<evidence type="ECO:0000256" key="3">
    <source>
        <dbReference type="ARBA" id="ARBA00022452"/>
    </source>
</evidence>
<evidence type="ECO:0000259" key="16">
    <source>
        <dbReference type="Pfam" id="PF00593"/>
    </source>
</evidence>
<dbReference type="PANTHER" id="PTHR32552">
    <property type="entry name" value="FERRICHROME IRON RECEPTOR-RELATED"/>
    <property type="match status" value="1"/>
</dbReference>
<keyword evidence="18" id="KW-0675">Receptor</keyword>
<evidence type="ECO:0000313" key="19">
    <source>
        <dbReference type="Proteomes" id="UP000706039"/>
    </source>
</evidence>
<keyword evidence="11 12" id="KW-0998">Cell outer membrane</keyword>
<feature type="short sequence motif" description="TonB C-terminal box" evidence="13">
    <location>
        <begin position="720"/>
        <end position="737"/>
    </location>
</feature>
<feature type="signal peptide" evidence="15">
    <location>
        <begin position="1"/>
        <end position="35"/>
    </location>
</feature>
<evidence type="ECO:0000256" key="4">
    <source>
        <dbReference type="ARBA" id="ARBA00022496"/>
    </source>
</evidence>
<feature type="chain" id="PRO_5047527828" evidence="15">
    <location>
        <begin position="36"/>
        <end position="737"/>
    </location>
</feature>
<keyword evidence="10 12" id="KW-0472">Membrane</keyword>
<dbReference type="Pfam" id="PF07715">
    <property type="entry name" value="Plug"/>
    <property type="match status" value="1"/>
</dbReference>
<dbReference type="PROSITE" id="PS01156">
    <property type="entry name" value="TONB_DEPENDENT_REC_2"/>
    <property type="match status" value="1"/>
</dbReference>
<comment type="caution">
    <text evidence="18">The sequence shown here is derived from an EMBL/GenBank/DDBJ whole genome shotgun (WGS) entry which is preliminary data.</text>
</comment>
<evidence type="ECO:0000256" key="6">
    <source>
        <dbReference type="ARBA" id="ARBA00022729"/>
    </source>
</evidence>
<comment type="similarity">
    <text evidence="12 14">Belongs to the TonB-dependent receptor family.</text>
</comment>
<keyword evidence="5 12" id="KW-0812">Transmembrane</keyword>
<dbReference type="InterPro" id="IPR036942">
    <property type="entry name" value="Beta-barrel_TonB_sf"/>
</dbReference>
<dbReference type="InterPro" id="IPR039426">
    <property type="entry name" value="TonB-dep_rcpt-like"/>
</dbReference>
<keyword evidence="4" id="KW-0410">Iron transport</keyword>
<evidence type="ECO:0000256" key="2">
    <source>
        <dbReference type="ARBA" id="ARBA00022448"/>
    </source>
</evidence>
<dbReference type="InterPro" id="IPR000531">
    <property type="entry name" value="Beta-barrel_TonB"/>
</dbReference>
<keyword evidence="3 12" id="KW-1134">Transmembrane beta strand</keyword>
<dbReference type="EMBL" id="JAINVV010000012">
    <property type="protein sequence ID" value="MBY8825510.1"/>
    <property type="molecule type" value="Genomic_DNA"/>
</dbReference>
<keyword evidence="2 12" id="KW-0813">Transport</keyword>
<organism evidence="18 19">
    <name type="scientific">Sphingomonas colocasiae</name>
    <dbReference type="NCBI Taxonomy" id="1848973"/>
    <lineage>
        <taxon>Bacteria</taxon>
        <taxon>Pseudomonadati</taxon>
        <taxon>Pseudomonadota</taxon>
        <taxon>Alphaproteobacteria</taxon>
        <taxon>Sphingomonadales</taxon>
        <taxon>Sphingomonadaceae</taxon>
        <taxon>Sphingomonas</taxon>
    </lineage>
</organism>
<keyword evidence="8" id="KW-0406">Ion transport</keyword>
<evidence type="ECO:0000256" key="11">
    <source>
        <dbReference type="ARBA" id="ARBA00023237"/>
    </source>
</evidence>
<dbReference type="Pfam" id="PF00593">
    <property type="entry name" value="TonB_dep_Rec_b-barrel"/>
    <property type="match status" value="1"/>
</dbReference>
<evidence type="ECO:0000256" key="13">
    <source>
        <dbReference type="PROSITE-ProRule" id="PRU10144"/>
    </source>
</evidence>
<keyword evidence="6 15" id="KW-0732">Signal</keyword>
<evidence type="ECO:0000256" key="1">
    <source>
        <dbReference type="ARBA" id="ARBA00004571"/>
    </source>
</evidence>
<evidence type="ECO:0000256" key="12">
    <source>
        <dbReference type="PROSITE-ProRule" id="PRU01360"/>
    </source>
</evidence>
<feature type="domain" description="TonB-dependent receptor plug" evidence="17">
    <location>
        <begin position="66"/>
        <end position="175"/>
    </location>
</feature>
<evidence type="ECO:0000256" key="10">
    <source>
        <dbReference type="ARBA" id="ARBA00023136"/>
    </source>
</evidence>
<sequence length="737" mass="79804">MMTDYMGHYRANLIRAALAASVALAPMLLARPAWAQEASAPEASARSGELEEIVVTGTRKSRAEALQDVAVSVSAFTGSQIESSHIVNLVELGRRSPGVQLDTNGTFPASANFYIRGIGINTTNPSDDPTVGVFVDGIYQGVNIGALTDLFDLDSVEILRGPQGTLFGRNVTGGAVLVRTRRPSGEFQVRGELGYASFDDKSAKISIEAPIVKGALNGKIAILYRDRDGLFSNAANPRKRIAAMDNLIIRPVLEWKPNDGVTVTLIGEVGKQTDQGTPIKNLLIKAPAASITPPVPAGKFDLVTDFYTHTETQWRQVTGEAVFDVGSGRITANAGYRKLKVDNQAELDGTAAPLFHFVDPTGLRQEQLVGEIVYAGEIGSRIDLTVGANIFHQTIDYKEARVITSNTGRSTPSGRGLLNHTAGGVFAQADWRFIDRFTLTLGGRYTIERKHARVANFGQCNATVTVCNIGTDDSTSWRDFTPKAALKFQPTDDLTLYASYTRGFRSGGYNLRNSIGPAGPYDPENVDAYELGIKSEWLDRHVRANLSLYRNDFRNLQRQVLDDQARQRTINAASARIQGVEADLVVVPVDGLSLSGSLAYTDAKYGEYNGLDLTGDGIPDPALARNLKLTRVPKWVYSLAAAYETAIGSAGSINAQIAFDHTAERAGNDANTFFFAPYGLLSANLGFTTADRKYRISLYAKNLTNKIFYSSGTDIGTFRAAYLGAPRTIGVTFGFQF</sequence>
<dbReference type="Proteomes" id="UP000706039">
    <property type="component" value="Unassembled WGS sequence"/>
</dbReference>
<keyword evidence="7" id="KW-0408">Iron</keyword>
<dbReference type="PANTHER" id="PTHR32552:SF81">
    <property type="entry name" value="TONB-DEPENDENT OUTER MEMBRANE RECEPTOR"/>
    <property type="match status" value="1"/>
</dbReference>
<proteinExistence type="inferred from homology"/>
<dbReference type="CDD" id="cd01347">
    <property type="entry name" value="ligand_gated_channel"/>
    <property type="match status" value="1"/>
</dbReference>
<reference evidence="18 19" key="1">
    <citation type="submission" date="2021-08" db="EMBL/GenBank/DDBJ databases">
        <authorList>
            <person name="Tuo L."/>
        </authorList>
    </citation>
    <scope>NUCLEOTIDE SEQUENCE [LARGE SCALE GENOMIC DNA]</scope>
    <source>
        <strain evidence="18 19">JCM 31229</strain>
    </source>
</reference>
<evidence type="ECO:0000256" key="7">
    <source>
        <dbReference type="ARBA" id="ARBA00023004"/>
    </source>
</evidence>
<comment type="subcellular location">
    <subcellularLocation>
        <location evidence="1 12">Cell outer membrane</location>
        <topology evidence="1 12">Multi-pass membrane protein</topology>
    </subcellularLocation>
</comment>
<evidence type="ECO:0000313" key="18">
    <source>
        <dbReference type="EMBL" id="MBY8825510.1"/>
    </source>
</evidence>
<dbReference type="PROSITE" id="PS52016">
    <property type="entry name" value="TONB_DEPENDENT_REC_3"/>
    <property type="match status" value="1"/>
</dbReference>
<evidence type="ECO:0000259" key="17">
    <source>
        <dbReference type="Pfam" id="PF07715"/>
    </source>
</evidence>
<keyword evidence="19" id="KW-1185">Reference proteome</keyword>
<dbReference type="SUPFAM" id="SSF56935">
    <property type="entry name" value="Porins"/>
    <property type="match status" value="1"/>
</dbReference>
<evidence type="ECO:0000256" key="9">
    <source>
        <dbReference type="ARBA" id="ARBA00023077"/>
    </source>
</evidence>
<name>A0ABS7PXX1_9SPHN</name>
<keyword evidence="9 14" id="KW-0798">TonB box</keyword>
<evidence type="ECO:0000256" key="8">
    <source>
        <dbReference type="ARBA" id="ARBA00023065"/>
    </source>
</evidence>
<dbReference type="InterPro" id="IPR012910">
    <property type="entry name" value="Plug_dom"/>
</dbReference>
<dbReference type="RefSeq" id="WP_222992610.1">
    <property type="nucleotide sequence ID" value="NZ_JAINVV010000012.1"/>
</dbReference>
<gene>
    <name evidence="18" type="ORF">K7G82_24625</name>
</gene>
<protein>
    <submittedName>
        <fullName evidence="18">TonB-dependent receptor</fullName>
    </submittedName>
</protein>
<evidence type="ECO:0000256" key="5">
    <source>
        <dbReference type="ARBA" id="ARBA00022692"/>
    </source>
</evidence>
<evidence type="ECO:0000256" key="14">
    <source>
        <dbReference type="RuleBase" id="RU003357"/>
    </source>
</evidence>
<accession>A0ABS7PXX1</accession>